<feature type="compositionally biased region" description="Low complexity" evidence="1">
    <location>
        <begin position="74"/>
        <end position="86"/>
    </location>
</feature>
<comment type="caution">
    <text evidence="2">The sequence shown here is derived from an EMBL/GenBank/DDBJ whole genome shotgun (WGS) entry which is preliminary data.</text>
</comment>
<feature type="compositionally biased region" description="Basic and acidic residues" evidence="1">
    <location>
        <begin position="637"/>
        <end position="646"/>
    </location>
</feature>
<feature type="compositionally biased region" description="Basic and acidic residues" evidence="1">
    <location>
        <begin position="61"/>
        <end position="73"/>
    </location>
</feature>
<feature type="compositionally biased region" description="Low complexity" evidence="1">
    <location>
        <begin position="112"/>
        <end position="121"/>
    </location>
</feature>
<name>A0A815ZXV4_9BILA</name>
<reference evidence="2" key="1">
    <citation type="submission" date="2021-02" db="EMBL/GenBank/DDBJ databases">
        <authorList>
            <person name="Nowell W R."/>
        </authorList>
    </citation>
    <scope>NUCLEOTIDE SEQUENCE</scope>
</reference>
<dbReference type="Proteomes" id="UP000681967">
    <property type="component" value="Unassembled WGS sequence"/>
</dbReference>
<evidence type="ECO:0000256" key="1">
    <source>
        <dbReference type="SAM" id="MobiDB-lite"/>
    </source>
</evidence>
<evidence type="ECO:0000313" key="2">
    <source>
        <dbReference type="EMBL" id="CAF1589341.1"/>
    </source>
</evidence>
<feature type="region of interest" description="Disordered" evidence="1">
    <location>
        <begin position="1"/>
        <end position="178"/>
    </location>
</feature>
<proteinExistence type="predicted"/>
<organism evidence="2 4">
    <name type="scientific">Rotaria magnacalcarata</name>
    <dbReference type="NCBI Taxonomy" id="392030"/>
    <lineage>
        <taxon>Eukaryota</taxon>
        <taxon>Metazoa</taxon>
        <taxon>Spiralia</taxon>
        <taxon>Gnathifera</taxon>
        <taxon>Rotifera</taxon>
        <taxon>Eurotatoria</taxon>
        <taxon>Bdelloidea</taxon>
        <taxon>Philodinida</taxon>
        <taxon>Philodinidae</taxon>
        <taxon>Rotaria</taxon>
    </lineage>
</organism>
<gene>
    <name evidence="3" type="ORF">BYL167_LOCUS21077</name>
    <name evidence="2" type="ORF">CJN711_LOCUS33847</name>
</gene>
<feature type="region of interest" description="Disordered" evidence="1">
    <location>
        <begin position="191"/>
        <end position="297"/>
    </location>
</feature>
<evidence type="ECO:0000313" key="3">
    <source>
        <dbReference type="EMBL" id="CAF4142044.1"/>
    </source>
</evidence>
<dbReference type="EMBL" id="CAJNOV010016383">
    <property type="protein sequence ID" value="CAF1589341.1"/>
    <property type="molecule type" value="Genomic_DNA"/>
</dbReference>
<evidence type="ECO:0000313" key="4">
    <source>
        <dbReference type="Proteomes" id="UP000663855"/>
    </source>
</evidence>
<sequence>NYQNNYQNGYQNNDRRNYQNNYQNGYQNNDRRNYQNNYQNGYQNNDRRNYQNNYQNGYQNNDRRNYQYDDRRNPNNYGRNVYYNRNYQRRYNDNRNYPLQRRYNDYPRNIARSRNNGNRQQQGRRRSQSRQPRQQSRRRPRQIILDDFMPEQLRDRSSSASNPPVESNNNNAPPEALPQREIFRIRTAVAENNTNTTQPFRVTEEEEKQDNVRQQRRTTTASYRRRQRRMNRQQYRQNDDNKNVPRNRNRFNALSQAKQDQEEDEEEDEYEQGINNNNNKDDYESLSKKKNIDKKKKKTHLYLDTNRIIKWFEDNSKNSKNVIQSRGNQAYIAATASTYDSWIRDNYELQVWQAYLKVYKEQKHWAKEVIQRTKHRDDSINTRFVQKKINRLYDNITEATATITDVQIQLSAYWTQNTTEATAQKQAQMTAELAANLIIERTGLATTTSTIAPSGASTITIRPSSSARDSVDRLEKLILEYLYQCTKHVKTMTDNRIQLCKAQSEEFKALEDFKQIATTKQVEYGLLPKFIEKIDPTWKIDESVVDRQDAQGTIAYVKGMVNNFRTQLMTTYIQSLAHEYELIFDEIKRMVEGMPKDNDDGFDAEPGYAAFKQYHDRREKRFNLEIEKSLYFLEEKRVEGNSKDPKGTTTTTTEEEEIIAPTPVRQLPEDFWVPQ</sequence>
<feature type="non-terminal residue" evidence="2">
    <location>
        <position position="675"/>
    </location>
</feature>
<feature type="compositionally biased region" description="Basic residues" evidence="1">
    <location>
        <begin position="288"/>
        <end position="297"/>
    </location>
</feature>
<protein>
    <submittedName>
        <fullName evidence="2">Uncharacterized protein</fullName>
    </submittedName>
</protein>
<accession>A0A815ZXV4</accession>
<dbReference type="EMBL" id="CAJOBH010009483">
    <property type="protein sequence ID" value="CAF4142044.1"/>
    <property type="molecule type" value="Genomic_DNA"/>
</dbReference>
<feature type="compositionally biased region" description="Acidic residues" evidence="1">
    <location>
        <begin position="261"/>
        <end position="271"/>
    </location>
</feature>
<feature type="compositionally biased region" description="Low complexity" evidence="1">
    <location>
        <begin position="1"/>
        <end position="60"/>
    </location>
</feature>
<feature type="region of interest" description="Disordered" evidence="1">
    <location>
        <begin position="637"/>
        <end position="659"/>
    </location>
</feature>
<feature type="compositionally biased region" description="Polar residues" evidence="1">
    <location>
        <begin position="244"/>
        <end position="258"/>
    </location>
</feature>
<feature type="compositionally biased region" description="Polar residues" evidence="1">
    <location>
        <begin position="191"/>
        <end position="200"/>
    </location>
</feature>
<dbReference type="Proteomes" id="UP000663855">
    <property type="component" value="Unassembled WGS sequence"/>
</dbReference>
<feature type="compositionally biased region" description="Polar residues" evidence="1">
    <location>
        <begin position="158"/>
        <end position="172"/>
    </location>
</feature>
<dbReference type="AlphaFoldDB" id="A0A815ZXV4"/>